<dbReference type="EMBL" id="JAGEOK010000015">
    <property type="protein sequence ID" value="MBO2440533.1"/>
    <property type="molecule type" value="Genomic_DNA"/>
</dbReference>
<dbReference type="Pfam" id="PF11716">
    <property type="entry name" value="MDMPI_N"/>
    <property type="match status" value="1"/>
</dbReference>
<dbReference type="Pfam" id="PF07398">
    <property type="entry name" value="MDMPI_C"/>
    <property type="match status" value="1"/>
</dbReference>
<dbReference type="NCBIfam" id="TIGR03083">
    <property type="entry name" value="maleylpyruvate isomerase family mycothiol-dependent enzyme"/>
    <property type="match status" value="1"/>
</dbReference>
<dbReference type="InterPro" id="IPR034660">
    <property type="entry name" value="DinB/YfiT-like"/>
</dbReference>
<accession>A0ABS3R2S5</accession>
<dbReference type="Gene3D" id="1.20.120.450">
    <property type="entry name" value="dinb family like domain"/>
    <property type="match status" value="1"/>
</dbReference>
<comment type="caution">
    <text evidence="3">The sequence shown here is derived from an EMBL/GenBank/DDBJ whole genome shotgun (WGS) entry which is preliminary data.</text>
</comment>
<proteinExistence type="predicted"/>
<protein>
    <submittedName>
        <fullName evidence="3">Maleylpyruvate isomerase family mycothiol-dependent enzyme</fullName>
    </submittedName>
</protein>
<reference evidence="3 4" key="1">
    <citation type="submission" date="2021-03" db="EMBL/GenBank/DDBJ databases">
        <authorList>
            <person name="Kanchanasin P."/>
            <person name="Saeng-In P."/>
            <person name="Phongsopitanun W."/>
            <person name="Yuki M."/>
            <person name="Kudo T."/>
            <person name="Ohkuma M."/>
            <person name="Tanasupawat S."/>
        </authorList>
    </citation>
    <scope>NUCLEOTIDE SEQUENCE [LARGE SCALE GENOMIC DNA]</scope>
    <source>
        <strain evidence="3 4">L46</strain>
    </source>
</reference>
<organism evidence="3 4">
    <name type="scientific">Actinomadura nitritigenes</name>
    <dbReference type="NCBI Taxonomy" id="134602"/>
    <lineage>
        <taxon>Bacteria</taxon>
        <taxon>Bacillati</taxon>
        <taxon>Actinomycetota</taxon>
        <taxon>Actinomycetes</taxon>
        <taxon>Streptosporangiales</taxon>
        <taxon>Thermomonosporaceae</taxon>
        <taxon>Actinomadura</taxon>
    </lineage>
</organism>
<evidence type="ECO:0000313" key="3">
    <source>
        <dbReference type="EMBL" id="MBO2440533.1"/>
    </source>
</evidence>
<keyword evidence="4" id="KW-1185">Reference proteome</keyword>
<dbReference type="InterPro" id="IPR024344">
    <property type="entry name" value="MDMPI_metal-binding"/>
</dbReference>
<feature type="domain" description="MDMPI C-terminal" evidence="1">
    <location>
        <begin position="169"/>
        <end position="258"/>
    </location>
</feature>
<keyword evidence="3" id="KW-0413">Isomerase</keyword>
<evidence type="ECO:0000259" key="2">
    <source>
        <dbReference type="Pfam" id="PF11716"/>
    </source>
</evidence>
<dbReference type="SUPFAM" id="SSF109854">
    <property type="entry name" value="DinB/YfiT-like putative metalloenzymes"/>
    <property type="match status" value="1"/>
</dbReference>
<dbReference type="InterPro" id="IPR010872">
    <property type="entry name" value="MDMPI_C-term_domain"/>
</dbReference>
<sequence>MNGDADRKRVIDVLVGEWAALDRLLTGLTGAEWARPTCLPGWRVTDVVAHLIGTESMLAGEPVPAADIDVTALPHVRNDIAAFNEQWVMALREEEPAAMLARFRDVTSRRAAMLAGMSDAEFDAPSRTPAGQATYGRFMQIRIYDCYMHEQDVRAAVGAPGNEDGPAADAAVDEAARALGYVVGKRAAAPDGSTVLIDLTGPVRRSLAVEVDGRARLVDGRGGPATTELRLPSTLFLRLCGGRTAVHDQVEVAGDRELGRRILDNLAFTI</sequence>
<dbReference type="GO" id="GO:0016853">
    <property type="term" value="F:isomerase activity"/>
    <property type="evidence" value="ECO:0007669"/>
    <property type="project" value="UniProtKB-KW"/>
</dbReference>
<name>A0ABS3R2S5_9ACTN</name>
<dbReference type="Proteomes" id="UP000666915">
    <property type="component" value="Unassembled WGS sequence"/>
</dbReference>
<feature type="domain" description="Mycothiol-dependent maleylpyruvate isomerase metal-binding" evidence="2">
    <location>
        <begin position="17"/>
        <end position="154"/>
    </location>
</feature>
<dbReference type="RefSeq" id="WP_208268930.1">
    <property type="nucleotide sequence ID" value="NZ_BAAAGM010000078.1"/>
</dbReference>
<evidence type="ECO:0000259" key="1">
    <source>
        <dbReference type="Pfam" id="PF07398"/>
    </source>
</evidence>
<evidence type="ECO:0000313" key="4">
    <source>
        <dbReference type="Proteomes" id="UP000666915"/>
    </source>
</evidence>
<gene>
    <name evidence="3" type="ORF">J4557_23680</name>
</gene>
<dbReference type="InterPro" id="IPR017517">
    <property type="entry name" value="Maleyloyr_isom"/>
</dbReference>